<dbReference type="eggNOG" id="KOG0007">
    <property type="taxonomic scope" value="Eukaryota"/>
</dbReference>
<feature type="region of interest" description="Disordered" evidence="1">
    <location>
        <begin position="383"/>
        <end position="493"/>
    </location>
</feature>
<dbReference type="PANTHER" id="PTHR12323:SF0">
    <property type="entry name" value="CALCIUM HOMEOSTASIS ENDOPLASMIC RETICULUM PROTEIN"/>
    <property type="match status" value="1"/>
</dbReference>
<dbReference type="PANTHER" id="PTHR12323">
    <property type="entry name" value="SR-RELATED CTD ASSOCIATED FACTOR 6"/>
    <property type="match status" value="1"/>
</dbReference>
<feature type="domain" description="CID" evidence="2">
    <location>
        <begin position="36"/>
        <end position="179"/>
    </location>
</feature>
<sequence length="518" mass="54203">MSRAEDVFHLADKPLVPQGFAAQNPSQQLQAPKAALPPEVAGGFSQVLAALNGSKDSIRASKDWFMACAPHAAGMAAMMADHMSKAASYDSQLHILYLANDVLLKGQAQRGEGKPESADPIVQAFRPVLPLMLSAAASKGGYAPEVIQRLSSIVDYWGERQVYSMATVAELRKTLSGPSAAPPMQGFQQPYPQQSQPWMAHPSGGPPAFPEATQQPPFSGAPYGGAPPGSWDMLQQQMPPPAYPGFPPPDAHQRPSRWGNASGAPGWQQPPPQPFPGAAFPPPGGPAFPPVAGLPPAAFMYPPPNVPPTPVPAGKPNPLPPQKEPYDPMSFPPGLIPTLVREKNLTDPPYSPLSPLDIEQAGLPPAQEPDAYLTSRIDKFNAELKDYRPGVTRAQLEEERRRQRIRDGLEPETSAASQRKSGPEFNDGSFARSGKPWIGRDEPRAAGLGYGSGGGSGGGGSPQRGSLGGGGGNGGGGGGGGGGGEDPYSSYRKQRAGAYHDLMARSAAAATGIAPAPR</sequence>
<feature type="compositionally biased region" description="Gly residues" evidence="1">
    <location>
        <begin position="448"/>
        <end position="485"/>
    </location>
</feature>
<evidence type="ECO:0000313" key="3">
    <source>
        <dbReference type="EMBL" id="EIE26197.1"/>
    </source>
</evidence>
<dbReference type="Gene3D" id="1.25.40.90">
    <property type="match status" value="1"/>
</dbReference>
<protein>
    <recommendedName>
        <fullName evidence="2">CID domain-containing protein</fullName>
    </recommendedName>
</protein>
<dbReference type="PROSITE" id="PS51391">
    <property type="entry name" value="CID"/>
    <property type="match status" value="1"/>
</dbReference>
<evidence type="ECO:0000313" key="4">
    <source>
        <dbReference type="Proteomes" id="UP000007264"/>
    </source>
</evidence>
<gene>
    <name evidence="3" type="ORF">COCSUDRAFT_61184</name>
</gene>
<evidence type="ECO:0000259" key="2">
    <source>
        <dbReference type="PROSITE" id="PS51391"/>
    </source>
</evidence>
<feature type="compositionally biased region" description="Pro residues" evidence="1">
    <location>
        <begin position="309"/>
        <end position="323"/>
    </location>
</feature>
<dbReference type="GO" id="GO:0006874">
    <property type="term" value="P:intracellular calcium ion homeostasis"/>
    <property type="evidence" value="ECO:0007669"/>
    <property type="project" value="TreeGrafter"/>
</dbReference>
<dbReference type="Proteomes" id="UP000007264">
    <property type="component" value="Unassembled WGS sequence"/>
</dbReference>
<feature type="compositionally biased region" description="Basic and acidic residues" evidence="1">
    <location>
        <begin position="395"/>
        <end position="409"/>
    </location>
</feature>
<keyword evidence="4" id="KW-1185">Reference proteome</keyword>
<dbReference type="AlphaFoldDB" id="I0Z6C8"/>
<feature type="region of interest" description="Disordered" evidence="1">
    <location>
        <begin position="248"/>
        <end position="269"/>
    </location>
</feature>
<organism evidence="3 4">
    <name type="scientific">Coccomyxa subellipsoidea (strain C-169)</name>
    <name type="common">Green microalga</name>
    <dbReference type="NCBI Taxonomy" id="574566"/>
    <lineage>
        <taxon>Eukaryota</taxon>
        <taxon>Viridiplantae</taxon>
        <taxon>Chlorophyta</taxon>
        <taxon>core chlorophytes</taxon>
        <taxon>Trebouxiophyceae</taxon>
        <taxon>Trebouxiophyceae incertae sedis</taxon>
        <taxon>Coccomyxaceae</taxon>
        <taxon>Coccomyxa</taxon>
        <taxon>Coccomyxa subellipsoidea</taxon>
    </lineage>
</organism>
<feature type="compositionally biased region" description="Low complexity" evidence="1">
    <location>
        <begin position="182"/>
        <end position="197"/>
    </location>
</feature>
<dbReference type="InterPro" id="IPR006569">
    <property type="entry name" value="CID_dom"/>
</dbReference>
<evidence type="ECO:0000256" key="1">
    <source>
        <dbReference type="SAM" id="MobiDB-lite"/>
    </source>
</evidence>
<dbReference type="SMART" id="SM00582">
    <property type="entry name" value="RPR"/>
    <property type="match status" value="1"/>
</dbReference>
<comment type="caution">
    <text evidence="3">The sequence shown here is derived from an EMBL/GenBank/DDBJ whole genome shotgun (WGS) entry which is preliminary data.</text>
</comment>
<dbReference type="Pfam" id="PF04818">
    <property type="entry name" value="CID"/>
    <property type="match status" value="1"/>
</dbReference>
<dbReference type="GO" id="GO:0048471">
    <property type="term" value="C:perinuclear region of cytoplasm"/>
    <property type="evidence" value="ECO:0007669"/>
    <property type="project" value="TreeGrafter"/>
</dbReference>
<dbReference type="InterPro" id="IPR056922">
    <property type="entry name" value="SWAP1_C"/>
</dbReference>
<dbReference type="STRING" id="574566.I0Z6C8"/>
<accession>I0Z6C8</accession>
<proteinExistence type="predicted"/>
<dbReference type="GeneID" id="17044201"/>
<dbReference type="EMBL" id="AGSI01000003">
    <property type="protein sequence ID" value="EIE26197.1"/>
    <property type="molecule type" value="Genomic_DNA"/>
</dbReference>
<dbReference type="RefSeq" id="XP_005650741.1">
    <property type="nucleotide sequence ID" value="XM_005650684.1"/>
</dbReference>
<dbReference type="Pfam" id="PF25123">
    <property type="entry name" value="SWAP1_C"/>
    <property type="match status" value="1"/>
</dbReference>
<dbReference type="KEGG" id="csl:COCSUDRAFT_61184"/>
<feature type="region of interest" description="Disordered" evidence="1">
    <location>
        <begin position="177"/>
        <end position="210"/>
    </location>
</feature>
<dbReference type="InterPro" id="IPR008942">
    <property type="entry name" value="ENTH_VHS"/>
</dbReference>
<name>I0Z6C8_COCSC</name>
<dbReference type="OrthoDB" id="514204at2759"/>
<reference evidence="3 4" key="1">
    <citation type="journal article" date="2012" name="Genome Biol.">
        <title>The genome of the polar eukaryotic microalga coccomyxa subellipsoidea reveals traits of cold adaptation.</title>
        <authorList>
            <person name="Blanc G."/>
            <person name="Agarkova I."/>
            <person name="Grimwood J."/>
            <person name="Kuo A."/>
            <person name="Brueggeman A."/>
            <person name="Dunigan D."/>
            <person name="Gurnon J."/>
            <person name="Ladunga I."/>
            <person name="Lindquist E."/>
            <person name="Lucas S."/>
            <person name="Pangilinan J."/>
            <person name="Proschold T."/>
            <person name="Salamov A."/>
            <person name="Schmutz J."/>
            <person name="Weeks D."/>
            <person name="Yamada T."/>
            <person name="Claverie J.M."/>
            <person name="Grigoriev I."/>
            <person name="Van Etten J."/>
            <person name="Lomsadze A."/>
            <person name="Borodovsky M."/>
        </authorList>
    </citation>
    <scope>NUCLEOTIDE SEQUENCE [LARGE SCALE GENOMIC DNA]</scope>
    <source>
        <strain evidence="3 4">C-169</strain>
    </source>
</reference>
<feature type="region of interest" description="Disordered" evidence="1">
    <location>
        <begin position="309"/>
        <end position="370"/>
    </location>
</feature>